<feature type="binding site" evidence="4">
    <location>
        <position position="110"/>
    </location>
    <ligand>
        <name>Mg(2+)</name>
        <dbReference type="ChEBI" id="CHEBI:18420"/>
    </ligand>
</feature>
<dbReference type="HAMAP" id="MF_01113">
    <property type="entry name" value="DNApol_IV"/>
    <property type="match status" value="1"/>
</dbReference>
<keyword evidence="4" id="KW-0227">DNA damage</keyword>
<evidence type="ECO:0000256" key="4">
    <source>
        <dbReference type="HAMAP-Rule" id="MF_01113"/>
    </source>
</evidence>
<dbReference type="EMBL" id="PYGD01000006">
    <property type="protein sequence ID" value="PSK91005.1"/>
    <property type="molecule type" value="Genomic_DNA"/>
</dbReference>
<dbReference type="InterPro" id="IPR043502">
    <property type="entry name" value="DNA/RNA_pol_sf"/>
</dbReference>
<dbReference type="NCBIfam" id="NF002677">
    <property type="entry name" value="PRK02406.1"/>
    <property type="match status" value="1"/>
</dbReference>
<keyword evidence="4" id="KW-0460">Magnesium</keyword>
<comment type="subcellular location">
    <subcellularLocation>
        <location evidence="4">Cytoplasm</location>
    </subcellularLocation>
</comment>
<dbReference type="InterPro" id="IPR043128">
    <property type="entry name" value="Rev_trsase/Diguanyl_cyclase"/>
</dbReference>
<keyword evidence="4" id="KW-0548">Nucleotidyltransferase</keyword>
<dbReference type="Gene3D" id="3.30.1490.100">
    <property type="entry name" value="DNA polymerase, Y-family, little finger domain"/>
    <property type="match status" value="1"/>
</dbReference>
<dbReference type="Gene3D" id="3.30.70.270">
    <property type="match status" value="1"/>
</dbReference>
<comment type="similarity">
    <text evidence="1 4">Belongs to the DNA polymerase type-Y family.</text>
</comment>
<keyword evidence="8" id="KW-1185">Reference proteome</keyword>
<accession>A0A2P8D1C1</accession>
<evidence type="ECO:0000256" key="5">
    <source>
        <dbReference type="SAM" id="MobiDB-lite"/>
    </source>
</evidence>
<evidence type="ECO:0000259" key="6">
    <source>
        <dbReference type="PROSITE" id="PS50173"/>
    </source>
</evidence>
<dbReference type="GO" id="GO:0003684">
    <property type="term" value="F:damaged DNA binding"/>
    <property type="evidence" value="ECO:0007669"/>
    <property type="project" value="InterPro"/>
</dbReference>
<comment type="catalytic activity">
    <reaction evidence="4">
        <text>DNA(n) + a 2'-deoxyribonucleoside 5'-triphosphate = DNA(n+1) + diphosphate</text>
        <dbReference type="Rhea" id="RHEA:22508"/>
        <dbReference type="Rhea" id="RHEA-COMP:17339"/>
        <dbReference type="Rhea" id="RHEA-COMP:17340"/>
        <dbReference type="ChEBI" id="CHEBI:33019"/>
        <dbReference type="ChEBI" id="CHEBI:61560"/>
        <dbReference type="ChEBI" id="CHEBI:173112"/>
        <dbReference type="EC" id="2.7.7.7"/>
    </reaction>
</comment>
<dbReference type="GO" id="GO:0005829">
    <property type="term" value="C:cytosol"/>
    <property type="evidence" value="ECO:0007669"/>
    <property type="project" value="TreeGrafter"/>
</dbReference>
<dbReference type="SUPFAM" id="SSF56672">
    <property type="entry name" value="DNA/RNA polymerases"/>
    <property type="match status" value="1"/>
</dbReference>
<dbReference type="Gene3D" id="1.10.150.20">
    <property type="entry name" value="5' to 3' exonuclease, C-terminal subdomain"/>
    <property type="match status" value="1"/>
</dbReference>
<feature type="site" description="Substrate discrimination" evidence="4">
    <location>
        <position position="21"/>
    </location>
</feature>
<protein>
    <recommendedName>
        <fullName evidence="4">DNA polymerase IV</fullName>
        <shortName evidence="4">Pol IV</shortName>
        <ecNumber evidence="4">2.7.7.7</ecNumber>
    </recommendedName>
</protein>
<dbReference type="InterPro" id="IPR017961">
    <property type="entry name" value="DNA_pol_Y-fam_little_finger"/>
</dbReference>
<dbReference type="PANTHER" id="PTHR11076:SF33">
    <property type="entry name" value="DNA POLYMERASE KAPPA"/>
    <property type="match status" value="1"/>
</dbReference>
<feature type="domain" description="UmuC" evidence="6">
    <location>
        <begin position="12"/>
        <end position="191"/>
    </location>
</feature>
<dbReference type="Proteomes" id="UP000240572">
    <property type="component" value="Unassembled WGS sequence"/>
</dbReference>
<keyword evidence="4" id="KW-0234">DNA repair</keyword>
<evidence type="ECO:0000256" key="1">
    <source>
        <dbReference type="ARBA" id="ARBA00010945"/>
    </source>
</evidence>
<organism evidence="7 8">
    <name type="scientific">Taibaiella chishuiensis</name>
    <dbReference type="NCBI Taxonomy" id="1434707"/>
    <lineage>
        <taxon>Bacteria</taxon>
        <taxon>Pseudomonadati</taxon>
        <taxon>Bacteroidota</taxon>
        <taxon>Chitinophagia</taxon>
        <taxon>Chitinophagales</taxon>
        <taxon>Chitinophagaceae</taxon>
        <taxon>Taibaiella</taxon>
    </lineage>
</organism>
<feature type="active site" evidence="4">
    <location>
        <position position="111"/>
    </location>
</feature>
<keyword evidence="4" id="KW-0808">Transferase</keyword>
<dbReference type="GO" id="GO:0042276">
    <property type="term" value="P:error-prone translesion synthesis"/>
    <property type="evidence" value="ECO:0007669"/>
    <property type="project" value="TreeGrafter"/>
</dbReference>
<dbReference type="GO" id="GO:0003887">
    <property type="term" value="F:DNA-directed DNA polymerase activity"/>
    <property type="evidence" value="ECO:0007669"/>
    <property type="project" value="UniProtKB-UniRule"/>
</dbReference>
<comment type="function">
    <text evidence="4">Poorly processive, error-prone DNA polymerase involved in untargeted mutagenesis. Copies undamaged DNA at stalled replication forks, which arise in vivo from mismatched or misaligned primer ends. These misaligned primers can be extended by PolIV. Exhibits no 3'-5' exonuclease (proofreading) activity. May be involved in translesional synthesis, in conjunction with the beta clamp from PolIII.</text>
</comment>
<dbReference type="SUPFAM" id="SSF100879">
    <property type="entry name" value="Lesion bypass DNA polymerase (Y-family), little finger domain"/>
    <property type="match status" value="1"/>
</dbReference>
<dbReference type="GO" id="GO:0006281">
    <property type="term" value="P:DNA repair"/>
    <property type="evidence" value="ECO:0007669"/>
    <property type="project" value="UniProtKB-UniRule"/>
</dbReference>
<evidence type="ECO:0000256" key="3">
    <source>
        <dbReference type="ARBA" id="ARBA00022932"/>
    </source>
</evidence>
<evidence type="ECO:0000313" key="8">
    <source>
        <dbReference type="Proteomes" id="UP000240572"/>
    </source>
</evidence>
<dbReference type="AlphaFoldDB" id="A0A2P8D1C1"/>
<dbReference type="PANTHER" id="PTHR11076">
    <property type="entry name" value="DNA REPAIR POLYMERASE UMUC / TRANSFERASE FAMILY MEMBER"/>
    <property type="match status" value="1"/>
</dbReference>
<dbReference type="Pfam" id="PF00817">
    <property type="entry name" value="IMS"/>
    <property type="match status" value="1"/>
</dbReference>
<comment type="cofactor">
    <cofactor evidence="4">
        <name>Mg(2+)</name>
        <dbReference type="ChEBI" id="CHEBI:18420"/>
    </cofactor>
    <text evidence="4">Binds 2 magnesium ions per subunit.</text>
</comment>
<dbReference type="Gene3D" id="3.40.1170.60">
    <property type="match status" value="1"/>
</dbReference>
<comment type="subunit">
    <text evidence="4">Monomer.</text>
</comment>
<evidence type="ECO:0000313" key="7">
    <source>
        <dbReference type="EMBL" id="PSK91005.1"/>
    </source>
</evidence>
<dbReference type="InterPro" id="IPR036775">
    <property type="entry name" value="DNA_pol_Y-fam_lit_finger_sf"/>
</dbReference>
<dbReference type="InterPro" id="IPR050116">
    <property type="entry name" value="DNA_polymerase-Y"/>
</dbReference>
<dbReference type="EC" id="2.7.7.7" evidence="4"/>
<dbReference type="InterPro" id="IPR001126">
    <property type="entry name" value="UmuC"/>
</dbReference>
<keyword evidence="3 4" id="KW-0239">DNA-directed DNA polymerase</keyword>
<evidence type="ECO:0000256" key="2">
    <source>
        <dbReference type="ARBA" id="ARBA00022457"/>
    </source>
</evidence>
<dbReference type="GO" id="GO:0009432">
    <property type="term" value="P:SOS response"/>
    <property type="evidence" value="ECO:0007669"/>
    <property type="project" value="TreeGrafter"/>
</dbReference>
<comment type="caution">
    <text evidence="7">The sequence shown here is derived from an EMBL/GenBank/DDBJ whole genome shotgun (WGS) entry which is preliminary data.</text>
</comment>
<keyword evidence="4" id="KW-0479">Metal-binding</keyword>
<name>A0A2P8D1C1_9BACT</name>
<feature type="region of interest" description="Disordered" evidence="5">
    <location>
        <begin position="389"/>
        <end position="411"/>
    </location>
</feature>
<keyword evidence="2 4" id="KW-0515">Mutator protein</keyword>
<gene>
    <name evidence="4" type="primary">dinB</name>
    <name evidence="7" type="ORF">B0I18_10613</name>
</gene>
<reference evidence="7 8" key="1">
    <citation type="submission" date="2018-03" db="EMBL/GenBank/DDBJ databases">
        <title>Genomic Encyclopedia of Type Strains, Phase III (KMG-III): the genomes of soil and plant-associated and newly described type strains.</title>
        <authorList>
            <person name="Whitman W."/>
        </authorList>
    </citation>
    <scope>NUCLEOTIDE SEQUENCE [LARGE SCALE GENOMIC DNA]</scope>
    <source>
        <strain evidence="7 8">CGMCC 1.12700</strain>
    </source>
</reference>
<sequence length="411" mass="46641">MSFLYSQMERQIVHLDLDAFFVNVERLKNPELKHVPVLVGGHSDRAVVAAASYETRKFGVHSAMPMKLARRLCPEAVIVGSDMESYARFSHLVTDVIEANVPVYEKSSIDEFYIDMTGMDRFFGCRKYAAELKQTIYKETGLIISYALASNKLLSKVATNEKKPEAAEYVPPGTEKAYLAPLRVDRMPMIGKKTADLLFSMGVETIKVLSEIPRPMLENLMGKNGAELWKRANGIDDTPIVPYREQKSISTETTFPQDTTDMLFLRAQLTYLAERAGFELRQQQKLAGCITVKIRYADFDTVTRQATVTYTAQDHIILQQVLDLFNRLYDRRVRIRLVGIKLTRLVPGNYQINLFDDTSEMISLFQSMDTIKKRFGPQYLCRGSAFVEAPPGRSNSQHQPAKKTSIHVSKL</sequence>
<feature type="compositionally biased region" description="Basic residues" evidence="5">
    <location>
        <begin position="400"/>
        <end position="411"/>
    </location>
</feature>
<dbReference type="GO" id="GO:0000287">
    <property type="term" value="F:magnesium ion binding"/>
    <property type="evidence" value="ECO:0007669"/>
    <property type="project" value="UniProtKB-UniRule"/>
</dbReference>
<dbReference type="Pfam" id="PF11799">
    <property type="entry name" value="IMS_C"/>
    <property type="match status" value="1"/>
</dbReference>
<dbReference type="PROSITE" id="PS50173">
    <property type="entry name" value="UMUC"/>
    <property type="match status" value="1"/>
</dbReference>
<proteinExistence type="inferred from homology"/>
<dbReference type="GO" id="GO:0006261">
    <property type="term" value="P:DNA-templated DNA replication"/>
    <property type="evidence" value="ECO:0007669"/>
    <property type="project" value="UniProtKB-UniRule"/>
</dbReference>
<feature type="binding site" evidence="4">
    <location>
        <position position="16"/>
    </location>
    <ligand>
        <name>Mg(2+)</name>
        <dbReference type="ChEBI" id="CHEBI:18420"/>
    </ligand>
</feature>
<keyword evidence="4" id="KW-0963">Cytoplasm</keyword>
<keyword evidence="4" id="KW-0235">DNA replication</keyword>
<dbReference type="CDD" id="cd03586">
    <property type="entry name" value="PolY_Pol_IV_kappa"/>
    <property type="match status" value="1"/>
</dbReference>
<keyword evidence="4" id="KW-0238">DNA-binding</keyword>
<dbReference type="InterPro" id="IPR022880">
    <property type="entry name" value="DNApol_IV"/>
</dbReference>